<sequence>MHLYRATLQRFCPLVRSSITQRVILHRDVVPRRLMSSVPGGTGENLVYLVLCGGAFAGALTYAYRTVTTDSARFTDRITEIGERPKSEWKPKQWPPKNAEEADEVAEEVIEVAAAEEAEPTPVELVAEVKAEEPTSLVEKAAEAVAEAAEVVAEVAGVVEETAEEVAAVAHEVEKIAEEVEAVAKELETHPLPVVEEATAEITESVSQDHIEVVAGSMPVVVPVKETMVEVDLEKPAEAPVVLVVEEAPVLEEVPVTPAVEEPANAPVVVEVPVSPAVEEPADAPIVEEASVVGAVEEAPVAPIVEEVLVAEEAHSVAPAAIEQVPDPLLTEIVVMSSESPVVPEATEVVTVVTESSEVVAESPAEVAVSLVGAEIEDELSVDVQVVAEVTTSAETTAPPTALEEPEHEYVVVMLEGAPKTDKKVKVLGVSPTSVRIIPAPEKEEPAEPVTGQTDRGIRRKNRFAL</sequence>
<evidence type="ECO:0000256" key="2">
    <source>
        <dbReference type="SAM" id="MobiDB-lite"/>
    </source>
</evidence>
<dbReference type="EMBL" id="JAVHJS010000013">
    <property type="protein sequence ID" value="KAK2839062.1"/>
    <property type="molecule type" value="Genomic_DNA"/>
</dbReference>
<evidence type="ECO:0000313" key="5">
    <source>
        <dbReference type="Proteomes" id="UP001187315"/>
    </source>
</evidence>
<reference evidence="4" key="1">
    <citation type="submission" date="2023-08" db="EMBL/GenBank/DDBJ databases">
        <title>Pelteobagrus vachellii genome.</title>
        <authorList>
            <person name="Liu H."/>
        </authorList>
    </citation>
    <scope>NUCLEOTIDE SEQUENCE</scope>
    <source>
        <strain evidence="4">PRFRI_2022a</strain>
        <tissue evidence="4">Muscle</tissue>
    </source>
</reference>
<keyword evidence="1" id="KW-0175">Coiled coil</keyword>
<gene>
    <name evidence="4" type="ORF">Q7C36_013876</name>
</gene>
<evidence type="ECO:0000256" key="1">
    <source>
        <dbReference type="SAM" id="Coils"/>
    </source>
</evidence>
<evidence type="ECO:0000313" key="4">
    <source>
        <dbReference type="EMBL" id="KAK2839062.1"/>
    </source>
</evidence>
<feature type="region of interest" description="Disordered" evidence="2">
    <location>
        <begin position="439"/>
        <end position="466"/>
    </location>
</feature>
<dbReference type="PANTHER" id="PTHR22910">
    <property type="entry name" value="PROTEIN MGARP"/>
    <property type="match status" value="1"/>
</dbReference>
<keyword evidence="5" id="KW-1185">Reference proteome</keyword>
<dbReference type="InterPro" id="IPR026093">
    <property type="entry name" value="MGARP"/>
</dbReference>
<proteinExistence type="predicted"/>
<dbReference type="GO" id="GO:1904115">
    <property type="term" value="C:axon cytoplasm"/>
    <property type="evidence" value="ECO:0007669"/>
    <property type="project" value="GOC"/>
</dbReference>
<name>A0AA88MLY7_TACVA</name>
<organism evidence="4 5">
    <name type="scientific">Tachysurus vachellii</name>
    <name type="common">Darkbarbel catfish</name>
    <name type="synonym">Pelteobagrus vachellii</name>
    <dbReference type="NCBI Taxonomy" id="175792"/>
    <lineage>
        <taxon>Eukaryota</taxon>
        <taxon>Metazoa</taxon>
        <taxon>Chordata</taxon>
        <taxon>Craniata</taxon>
        <taxon>Vertebrata</taxon>
        <taxon>Euteleostomi</taxon>
        <taxon>Actinopterygii</taxon>
        <taxon>Neopterygii</taxon>
        <taxon>Teleostei</taxon>
        <taxon>Ostariophysi</taxon>
        <taxon>Siluriformes</taxon>
        <taxon>Bagridae</taxon>
        <taxon>Tachysurus</taxon>
    </lineage>
</organism>
<dbReference type="AlphaFoldDB" id="A0AA88MLY7"/>
<dbReference type="Proteomes" id="UP001187315">
    <property type="component" value="Unassembled WGS sequence"/>
</dbReference>
<evidence type="ECO:0000259" key="3">
    <source>
        <dbReference type="Pfam" id="PF14962"/>
    </source>
</evidence>
<dbReference type="GO" id="GO:0008089">
    <property type="term" value="P:anterograde axonal transport"/>
    <property type="evidence" value="ECO:0007669"/>
    <property type="project" value="InterPro"/>
</dbReference>
<comment type="caution">
    <text evidence="4">The sequence shown here is derived from an EMBL/GenBank/DDBJ whole genome shotgun (WGS) entry which is preliminary data.</text>
</comment>
<feature type="coiled-coil region" evidence="1">
    <location>
        <begin position="159"/>
        <end position="190"/>
    </location>
</feature>
<accession>A0AA88MLY7</accession>
<dbReference type="PANTHER" id="PTHR22910:SF6">
    <property type="entry name" value="PROTEIN MGARP"/>
    <property type="match status" value="1"/>
</dbReference>
<feature type="domain" description="Protein MGARP N-terminal" evidence="3">
    <location>
        <begin position="26"/>
        <end position="131"/>
    </location>
</feature>
<protein>
    <recommendedName>
        <fullName evidence="3">Protein MGARP N-terminal domain-containing protein</fullName>
    </recommendedName>
</protein>
<dbReference type="Pfam" id="PF14962">
    <property type="entry name" value="AIF-MLS"/>
    <property type="match status" value="1"/>
</dbReference>
<dbReference type="GO" id="GO:0005739">
    <property type="term" value="C:mitochondrion"/>
    <property type="evidence" value="ECO:0007669"/>
    <property type="project" value="InterPro"/>
</dbReference>
<dbReference type="InterPro" id="IPR032773">
    <property type="entry name" value="MGARP_N"/>
</dbReference>